<feature type="transmembrane region" description="Helical" evidence="2">
    <location>
        <begin position="96"/>
        <end position="116"/>
    </location>
</feature>
<dbReference type="EMBL" id="MCGO01000020">
    <property type="protein sequence ID" value="ORY45366.1"/>
    <property type="molecule type" value="Genomic_DNA"/>
</dbReference>
<feature type="region of interest" description="Disordered" evidence="1">
    <location>
        <begin position="267"/>
        <end position="294"/>
    </location>
</feature>
<evidence type="ECO:0000313" key="4">
    <source>
        <dbReference type="Proteomes" id="UP000193642"/>
    </source>
</evidence>
<evidence type="ECO:0008006" key="5">
    <source>
        <dbReference type="Google" id="ProtNLM"/>
    </source>
</evidence>
<keyword evidence="2" id="KW-1133">Transmembrane helix</keyword>
<protein>
    <recommendedName>
        <fullName evidence="5">G-protein coupled receptors family 1 profile domain-containing protein</fullName>
    </recommendedName>
</protein>
<evidence type="ECO:0000313" key="3">
    <source>
        <dbReference type="EMBL" id="ORY45366.1"/>
    </source>
</evidence>
<feature type="transmembrane region" description="Helical" evidence="2">
    <location>
        <begin position="30"/>
        <end position="51"/>
    </location>
</feature>
<name>A0A1Y2CEK6_9FUNG</name>
<organism evidence="3 4">
    <name type="scientific">Rhizoclosmatium globosum</name>
    <dbReference type="NCBI Taxonomy" id="329046"/>
    <lineage>
        <taxon>Eukaryota</taxon>
        <taxon>Fungi</taxon>
        <taxon>Fungi incertae sedis</taxon>
        <taxon>Chytridiomycota</taxon>
        <taxon>Chytridiomycota incertae sedis</taxon>
        <taxon>Chytridiomycetes</taxon>
        <taxon>Chytridiales</taxon>
        <taxon>Chytriomycetaceae</taxon>
        <taxon>Rhizoclosmatium</taxon>
    </lineage>
</organism>
<accession>A0A1Y2CEK6</accession>
<feature type="transmembrane region" description="Helical" evidence="2">
    <location>
        <begin position="63"/>
        <end position="84"/>
    </location>
</feature>
<sequence>MNTLHPISNVTARADMGGQMTRQTFIHSSIVYGLSLEVAVHGLITVLLRLSASNIRDAKKFKLLGIILVIGNVSAIGYILSVVYRGNFTESNCVVLSFLGNLFSHVFYMSFDVMILYKCYHLTNRNKYALYCIFLILINRTGWMVADLRQTYGLWIPDFSFCGYIQDPITGPGSNFSDIISDCFATLTALVLTLLRYSLSSKYIQVMVIRTIMRSIFVVAVNILVVIMNVNPPNAFWHYFAWNLRVYVLLRMLNLDILLDFASDKRASEDSSPKVSNDSGQRLSVPKTHGEKQPFIVSEISASFNNRTLIRKESRQQ</sequence>
<gene>
    <name evidence="3" type="ORF">BCR33DRAFT_850199</name>
</gene>
<keyword evidence="4" id="KW-1185">Reference proteome</keyword>
<evidence type="ECO:0000256" key="2">
    <source>
        <dbReference type="SAM" id="Phobius"/>
    </source>
</evidence>
<reference evidence="3 4" key="1">
    <citation type="submission" date="2016-07" db="EMBL/GenBank/DDBJ databases">
        <title>Pervasive Adenine N6-methylation of Active Genes in Fungi.</title>
        <authorList>
            <consortium name="DOE Joint Genome Institute"/>
            <person name="Mondo S.J."/>
            <person name="Dannebaum R.O."/>
            <person name="Kuo R.C."/>
            <person name="Labutti K."/>
            <person name="Haridas S."/>
            <person name="Kuo A."/>
            <person name="Salamov A."/>
            <person name="Ahrendt S.R."/>
            <person name="Lipzen A."/>
            <person name="Sullivan W."/>
            <person name="Andreopoulos W.B."/>
            <person name="Clum A."/>
            <person name="Lindquist E."/>
            <person name="Daum C."/>
            <person name="Ramamoorthy G.K."/>
            <person name="Gryganskyi A."/>
            <person name="Culley D."/>
            <person name="Magnuson J.K."/>
            <person name="James T.Y."/>
            <person name="O'Malley M.A."/>
            <person name="Stajich J.E."/>
            <person name="Spatafora J.W."/>
            <person name="Visel A."/>
            <person name="Grigoriev I.V."/>
        </authorList>
    </citation>
    <scope>NUCLEOTIDE SEQUENCE [LARGE SCALE GENOMIC DNA]</scope>
    <source>
        <strain evidence="3 4">JEL800</strain>
    </source>
</reference>
<dbReference type="AlphaFoldDB" id="A0A1Y2CEK6"/>
<keyword evidence="2" id="KW-0472">Membrane</keyword>
<proteinExistence type="predicted"/>
<keyword evidence="2" id="KW-0812">Transmembrane</keyword>
<comment type="caution">
    <text evidence="3">The sequence shown here is derived from an EMBL/GenBank/DDBJ whole genome shotgun (WGS) entry which is preliminary data.</text>
</comment>
<evidence type="ECO:0000256" key="1">
    <source>
        <dbReference type="SAM" id="MobiDB-lite"/>
    </source>
</evidence>
<feature type="transmembrane region" description="Helical" evidence="2">
    <location>
        <begin position="179"/>
        <end position="199"/>
    </location>
</feature>
<dbReference type="Proteomes" id="UP000193642">
    <property type="component" value="Unassembled WGS sequence"/>
</dbReference>
<feature type="compositionally biased region" description="Polar residues" evidence="1">
    <location>
        <begin position="273"/>
        <end position="282"/>
    </location>
</feature>
<feature type="transmembrane region" description="Helical" evidence="2">
    <location>
        <begin position="128"/>
        <end position="146"/>
    </location>
</feature>